<sequence>MDQIGFVSRIEGDRAEVIVRRVSSCGDKCTSCKGGCSVPGIKTTIKNTLGAKPGDYVEIRMNTSIVLKSAFLVYVLPLILMIFGISLSIYLFKNMGYSNYENLGFIAGLLFLGFSFIILRLYDKKIKKNENYKFEMVRILK</sequence>
<proteinExistence type="predicted"/>
<dbReference type="RefSeq" id="WP_035161304.1">
    <property type="nucleotide sequence ID" value="NZ_AZTB01000001.1"/>
</dbReference>
<dbReference type="PIRSF" id="PIRSF004923">
    <property type="entry name" value="RseC"/>
    <property type="match status" value="1"/>
</dbReference>
<dbReference type="AlphaFoldDB" id="A0A096BJX0"/>
<protein>
    <submittedName>
        <fullName evidence="2">Positive regulator of sigma(E),RseC/MucC</fullName>
    </submittedName>
</protein>
<dbReference type="Proteomes" id="UP000029622">
    <property type="component" value="Unassembled WGS sequence"/>
</dbReference>
<gene>
    <name evidence="2" type="ORF">Y919_00620</name>
</gene>
<dbReference type="InterPro" id="IPR007359">
    <property type="entry name" value="SigmaE_reg_RseC_MucC"/>
</dbReference>
<keyword evidence="1" id="KW-1133">Transmembrane helix</keyword>
<feature type="transmembrane region" description="Helical" evidence="1">
    <location>
        <begin position="70"/>
        <end position="91"/>
    </location>
</feature>
<comment type="caution">
    <text evidence="2">The sequence shown here is derived from an EMBL/GenBank/DDBJ whole genome shotgun (WGS) entry which is preliminary data.</text>
</comment>
<evidence type="ECO:0000256" key="1">
    <source>
        <dbReference type="SAM" id="Phobius"/>
    </source>
</evidence>
<organism evidence="2 3">
    <name type="scientific">Caloranaerobacter azorensis H53214</name>
    <dbReference type="NCBI Taxonomy" id="1156417"/>
    <lineage>
        <taxon>Bacteria</taxon>
        <taxon>Bacillati</taxon>
        <taxon>Bacillota</taxon>
        <taxon>Tissierellia</taxon>
        <taxon>Tissierellales</taxon>
        <taxon>Thermohalobacteraceae</taxon>
        <taxon>Caloranaerobacter</taxon>
    </lineage>
</organism>
<dbReference type="Pfam" id="PF04246">
    <property type="entry name" value="RseC_MucC"/>
    <property type="match status" value="1"/>
</dbReference>
<dbReference type="InterPro" id="IPR026268">
    <property type="entry name" value="RseC"/>
</dbReference>
<accession>A0A096BJX0</accession>
<evidence type="ECO:0000313" key="3">
    <source>
        <dbReference type="Proteomes" id="UP000029622"/>
    </source>
</evidence>
<dbReference type="PANTHER" id="PTHR35867:SF1">
    <property type="entry name" value="PROTEIN RSEC"/>
    <property type="match status" value="1"/>
</dbReference>
<feature type="transmembrane region" description="Helical" evidence="1">
    <location>
        <begin position="103"/>
        <end position="122"/>
    </location>
</feature>
<dbReference type="EMBL" id="AZTB01000001">
    <property type="protein sequence ID" value="KGG81500.1"/>
    <property type="molecule type" value="Genomic_DNA"/>
</dbReference>
<evidence type="ECO:0000313" key="2">
    <source>
        <dbReference type="EMBL" id="KGG81500.1"/>
    </source>
</evidence>
<name>A0A096BJX0_9FIRM</name>
<keyword evidence="1" id="KW-0812">Transmembrane</keyword>
<dbReference type="PANTHER" id="PTHR35867">
    <property type="entry name" value="PROTEIN RSEC"/>
    <property type="match status" value="1"/>
</dbReference>
<reference evidence="2 3" key="1">
    <citation type="submission" date="2013-12" db="EMBL/GenBank/DDBJ databases">
        <title>Draft genome sequence of Caloranaerobacter sp. H53214.</title>
        <authorList>
            <person name="Jiang L.J."/>
            <person name="Shao Z.Z."/>
            <person name="Long M.N."/>
        </authorList>
    </citation>
    <scope>NUCLEOTIDE SEQUENCE [LARGE SCALE GENOMIC DNA]</scope>
    <source>
        <strain evidence="2 3">H53214</strain>
    </source>
</reference>
<dbReference type="STRING" id="1156417.Y919_00620"/>
<keyword evidence="1" id="KW-0472">Membrane</keyword>